<proteinExistence type="predicted"/>
<feature type="coiled-coil region" evidence="1">
    <location>
        <begin position="129"/>
        <end position="156"/>
    </location>
</feature>
<accession>A0AAD3YMR5</accession>
<reference evidence="2" key="1">
    <citation type="journal article" date="2018" name="Genome Biol.">
        <title>SKESA: strategic k-mer extension for scrupulous assemblies.</title>
        <authorList>
            <person name="Souvorov A."/>
            <person name="Agarwala R."/>
            <person name="Lipman D.J."/>
        </authorList>
    </citation>
    <scope>NUCLEOTIDE SEQUENCE</scope>
    <source>
        <strain evidence="2">OLC2673_Aeromonas</strain>
    </source>
</reference>
<keyword evidence="1" id="KW-0175">Coiled coil</keyword>
<dbReference type="EMBL" id="DACTUL010000066">
    <property type="protein sequence ID" value="HAT6346686.1"/>
    <property type="molecule type" value="Genomic_DNA"/>
</dbReference>
<reference evidence="2" key="2">
    <citation type="submission" date="2020-01" db="EMBL/GenBank/DDBJ databases">
        <authorList>
            <consortium name="NCBI Pathogen Detection Project"/>
        </authorList>
    </citation>
    <scope>NUCLEOTIDE SEQUENCE</scope>
    <source>
        <strain evidence="2">OLC2673_Aeromonas</strain>
    </source>
</reference>
<evidence type="ECO:0000313" key="3">
    <source>
        <dbReference type="Proteomes" id="UP000859505"/>
    </source>
</evidence>
<evidence type="ECO:0000313" key="2">
    <source>
        <dbReference type="EMBL" id="HAT6346686.1"/>
    </source>
</evidence>
<name>A0AAD3YMR5_AERHY</name>
<evidence type="ECO:0000256" key="1">
    <source>
        <dbReference type="SAM" id="Coils"/>
    </source>
</evidence>
<comment type="caution">
    <text evidence="2">The sequence shown here is derived from an EMBL/GenBank/DDBJ whole genome shotgun (WGS) entry which is preliminary data.</text>
</comment>
<protein>
    <submittedName>
        <fullName evidence="2">Uncharacterized protein</fullName>
    </submittedName>
</protein>
<gene>
    <name evidence="2" type="ORF">JAJ28_004502</name>
</gene>
<sequence>MDRRCRSRPGSRPVWPQIPRAACSRESGRYAAPFPSLNESDVVMRAWVLCLSLGLLSAGAQASVFKSECNLDKAVKNEALNATLGVKGNCDTDKLVRQQKEKAKAEVKKHTTDVLDQKTAGLKEGKSQLQGTQQKVNQAGQQLKQTQQDVKAVAKDPLKAAATAVINQG</sequence>
<organism evidence="2 3">
    <name type="scientific">Aeromonas hydrophila</name>
    <dbReference type="NCBI Taxonomy" id="644"/>
    <lineage>
        <taxon>Bacteria</taxon>
        <taxon>Pseudomonadati</taxon>
        <taxon>Pseudomonadota</taxon>
        <taxon>Gammaproteobacteria</taxon>
        <taxon>Aeromonadales</taxon>
        <taxon>Aeromonadaceae</taxon>
        <taxon>Aeromonas</taxon>
    </lineage>
</organism>
<dbReference type="AlphaFoldDB" id="A0AAD3YMR5"/>
<dbReference type="Proteomes" id="UP000859505">
    <property type="component" value="Unassembled WGS sequence"/>
</dbReference>